<dbReference type="GO" id="GO:0030527">
    <property type="term" value="F:structural constituent of chromatin"/>
    <property type="evidence" value="ECO:0007669"/>
    <property type="project" value="InterPro"/>
</dbReference>
<keyword evidence="6" id="KW-0539">Nucleus</keyword>
<keyword evidence="7" id="KW-0544">Nucleosome core</keyword>
<evidence type="ECO:0000256" key="4">
    <source>
        <dbReference type="ARBA" id="ARBA00022454"/>
    </source>
</evidence>
<dbReference type="STRING" id="3476.A0A2P5AYQ8"/>
<dbReference type="GO" id="GO:0003677">
    <property type="term" value="F:DNA binding"/>
    <property type="evidence" value="ECO:0007669"/>
    <property type="project" value="UniProtKB-KW"/>
</dbReference>
<proteinExistence type="inferred from homology"/>
<keyword evidence="5" id="KW-0238">DNA-binding</keyword>
<dbReference type="GO" id="GO:0046982">
    <property type="term" value="F:protein heterodimerization activity"/>
    <property type="evidence" value="ECO:0007669"/>
    <property type="project" value="InterPro"/>
</dbReference>
<protein>
    <submittedName>
        <fullName evidence="8">Histone H</fullName>
    </submittedName>
</protein>
<dbReference type="GO" id="GO:0000786">
    <property type="term" value="C:nucleosome"/>
    <property type="evidence" value="ECO:0007669"/>
    <property type="project" value="UniProtKB-KW"/>
</dbReference>
<comment type="subcellular location">
    <subcellularLocation>
        <location evidence="2">Chromosome</location>
    </subcellularLocation>
    <subcellularLocation>
        <location evidence="1">Nucleus</location>
    </subcellularLocation>
</comment>
<comment type="caution">
    <text evidence="8">The sequence shown here is derived from an EMBL/GenBank/DDBJ whole genome shotgun (WGS) entry which is preliminary data.</text>
</comment>
<name>A0A2P5AYQ8_PARAD</name>
<reference evidence="9" key="1">
    <citation type="submission" date="2016-06" db="EMBL/GenBank/DDBJ databases">
        <title>Parallel loss of symbiosis genes in relatives of nitrogen-fixing non-legume Parasponia.</title>
        <authorList>
            <person name="Van Velzen R."/>
            <person name="Holmer R."/>
            <person name="Bu F."/>
            <person name="Rutten L."/>
            <person name="Van Zeijl A."/>
            <person name="Liu W."/>
            <person name="Santuari L."/>
            <person name="Cao Q."/>
            <person name="Sharma T."/>
            <person name="Shen D."/>
            <person name="Roswanjaya Y."/>
            <person name="Wardhani T."/>
            <person name="Kalhor M.S."/>
            <person name="Jansen J."/>
            <person name="Van den Hoogen J."/>
            <person name="Gungor B."/>
            <person name="Hartog M."/>
            <person name="Hontelez J."/>
            <person name="Verver J."/>
            <person name="Yang W.-C."/>
            <person name="Schijlen E."/>
            <person name="Repin R."/>
            <person name="Schilthuizen M."/>
            <person name="Schranz E."/>
            <person name="Heidstra R."/>
            <person name="Miyata K."/>
            <person name="Fedorova E."/>
            <person name="Kohlen W."/>
            <person name="Bisseling T."/>
            <person name="Smit S."/>
            <person name="Geurts R."/>
        </authorList>
    </citation>
    <scope>NUCLEOTIDE SEQUENCE [LARGE SCALE GENOMIC DNA]</scope>
    <source>
        <strain evidence="9">cv. WU1-14</strain>
    </source>
</reference>
<dbReference type="EMBL" id="JXTB01000409">
    <property type="protein sequence ID" value="PON41685.1"/>
    <property type="molecule type" value="Genomic_DNA"/>
</dbReference>
<accession>A0A2P5AYQ8</accession>
<dbReference type="GO" id="GO:0005634">
    <property type="term" value="C:nucleus"/>
    <property type="evidence" value="ECO:0007669"/>
    <property type="project" value="UniProtKB-SubCell"/>
</dbReference>
<organism evidence="8 9">
    <name type="scientific">Parasponia andersonii</name>
    <name type="common">Sponia andersonii</name>
    <dbReference type="NCBI Taxonomy" id="3476"/>
    <lineage>
        <taxon>Eukaryota</taxon>
        <taxon>Viridiplantae</taxon>
        <taxon>Streptophyta</taxon>
        <taxon>Embryophyta</taxon>
        <taxon>Tracheophyta</taxon>
        <taxon>Spermatophyta</taxon>
        <taxon>Magnoliopsida</taxon>
        <taxon>eudicotyledons</taxon>
        <taxon>Gunneridae</taxon>
        <taxon>Pentapetalae</taxon>
        <taxon>rosids</taxon>
        <taxon>fabids</taxon>
        <taxon>Rosales</taxon>
        <taxon>Cannabaceae</taxon>
        <taxon>Parasponia</taxon>
    </lineage>
</organism>
<dbReference type="Gene3D" id="1.10.20.10">
    <property type="entry name" value="Histone, subunit A"/>
    <property type="match status" value="1"/>
</dbReference>
<comment type="similarity">
    <text evidence="3">Belongs to the histone H4 family.</text>
</comment>
<dbReference type="InterPro" id="IPR019809">
    <property type="entry name" value="Histone_H4_CS"/>
</dbReference>
<evidence type="ECO:0000256" key="2">
    <source>
        <dbReference type="ARBA" id="ARBA00004286"/>
    </source>
</evidence>
<dbReference type="InterPro" id="IPR009072">
    <property type="entry name" value="Histone-fold"/>
</dbReference>
<dbReference type="PANTHER" id="PTHR10484">
    <property type="entry name" value="HISTONE H4"/>
    <property type="match status" value="1"/>
</dbReference>
<evidence type="ECO:0000313" key="9">
    <source>
        <dbReference type="Proteomes" id="UP000237105"/>
    </source>
</evidence>
<dbReference type="PROSITE" id="PS00047">
    <property type="entry name" value="HISTONE_H4"/>
    <property type="match status" value="1"/>
</dbReference>
<gene>
    <name evidence="8" type="ORF">PanWU01x14_287480</name>
</gene>
<evidence type="ECO:0000256" key="5">
    <source>
        <dbReference type="ARBA" id="ARBA00023125"/>
    </source>
</evidence>
<keyword evidence="4" id="KW-0158">Chromosome</keyword>
<dbReference type="Proteomes" id="UP000237105">
    <property type="component" value="Unassembled WGS sequence"/>
</dbReference>
<evidence type="ECO:0000256" key="3">
    <source>
        <dbReference type="ARBA" id="ARBA00006564"/>
    </source>
</evidence>
<evidence type="ECO:0000256" key="1">
    <source>
        <dbReference type="ARBA" id="ARBA00004123"/>
    </source>
</evidence>
<dbReference type="SMART" id="SM00417">
    <property type="entry name" value="H4"/>
    <property type="match status" value="1"/>
</dbReference>
<evidence type="ECO:0000313" key="8">
    <source>
        <dbReference type="EMBL" id="PON41685.1"/>
    </source>
</evidence>
<sequence>MSKRGKGGKGLCKRGAKRHHKMLCNNITKSVFSGLIYKKTRRILKIFLENIIGDNVTCIEHTKRKTTLYHVAFLEGNIVHGTYHVAIWGSDMVSQSLSGKLRIKF</sequence>
<dbReference type="InterPro" id="IPR001951">
    <property type="entry name" value="Histone_H4"/>
</dbReference>
<dbReference type="AlphaFoldDB" id="A0A2P5AYQ8"/>
<evidence type="ECO:0000256" key="7">
    <source>
        <dbReference type="ARBA" id="ARBA00023269"/>
    </source>
</evidence>
<keyword evidence="9" id="KW-1185">Reference proteome</keyword>
<evidence type="ECO:0000256" key="6">
    <source>
        <dbReference type="ARBA" id="ARBA00023242"/>
    </source>
</evidence>